<evidence type="ECO:0000256" key="5">
    <source>
        <dbReference type="ARBA" id="ARBA00023136"/>
    </source>
</evidence>
<feature type="transmembrane region" description="Helical" evidence="7">
    <location>
        <begin position="77"/>
        <end position="95"/>
    </location>
</feature>
<comment type="subcellular location">
    <subcellularLocation>
        <location evidence="1">Membrane</location>
        <topology evidence="1">Multi-pass membrane protein</topology>
    </subcellularLocation>
</comment>
<evidence type="ECO:0000256" key="2">
    <source>
        <dbReference type="ARBA" id="ARBA00010125"/>
    </source>
</evidence>
<gene>
    <name evidence="8" type="ORF">MAR_012640</name>
</gene>
<feature type="region of interest" description="Disordered" evidence="6">
    <location>
        <begin position="304"/>
        <end position="346"/>
    </location>
</feature>
<dbReference type="PANTHER" id="PTHR15876">
    <property type="entry name" value="TRANSMEMBRANE PROTEIN ADIPOCYTE-ASSOCIATED 1"/>
    <property type="match status" value="1"/>
</dbReference>
<feature type="transmembrane region" description="Helical" evidence="7">
    <location>
        <begin position="107"/>
        <end position="129"/>
    </location>
</feature>
<dbReference type="EMBL" id="CP111025">
    <property type="protein sequence ID" value="WAR26936.1"/>
    <property type="molecule type" value="Genomic_DNA"/>
</dbReference>
<proteinExistence type="inferred from homology"/>
<evidence type="ECO:0000313" key="9">
    <source>
        <dbReference type="Proteomes" id="UP001164746"/>
    </source>
</evidence>
<comment type="similarity">
    <text evidence="2">Belongs to the UPF0359 family.</text>
</comment>
<evidence type="ECO:0000256" key="3">
    <source>
        <dbReference type="ARBA" id="ARBA00022692"/>
    </source>
</evidence>
<evidence type="ECO:0000256" key="7">
    <source>
        <dbReference type="SAM" id="Phobius"/>
    </source>
</evidence>
<protein>
    <submittedName>
        <fullName evidence="8">TPRA1-like protein</fullName>
    </submittedName>
</protein>
<dbReference type="InterPro" id="IPR018781">
    <property type="entry name" value="TPRA1/CAND2/CAND8"/>
</dbReference>
<evidence type="ECO:0000256" key="4">
    <source>
        <dbReference type="ARBA" id="ARBA00022989"/>
    </source>
</evidence>
<evidence type="ECO:0000256" key="6">
    <source>
        <dbReference type="SAM" id="MobiDB-lite"/>
    </source>
</evidence>
<dbReference type="PANTHER" id="PTHR15876:SF8">
    <property type="entry name" value="TRANSMEMBRANE PROTEIN ADIPOCYTE-ASSOCIATED 1"/>
    <property type="match status" value="1"/>
</dbReference>
<feature type="transmembrane region" description="Helical" evidence="7">
    <location>
        <begin position="149"/>
        <end position="172"/>
    </location>
</feature>
<evidence type="ECO:0000313" key="8">
    <source>
        <dbReference type="EMBL" id="WAR26936.1"/>
    </source>
</evidence>
<dbReference type="Pfam" id="PF10160">
    <property type="entry name" value="Tmemb_40"/>
    <property type="match status" value="1"/>
</dbReference>
<keyword evidence="5 7" id="KW-0472">Membrane</keyword>
<name>A0ABY7G6M2_MYAAR</name>
<reference evidence="8" key="1">
    <citation type="submission" date="2022-11" db="EMBL/GenBank/DDBJ databases">
        <title>Centuries of genome instability and evolution in soft-shell clam transmissible cancer (bioRxiv).</title>
        <authorList>
            <person name="Hart S.F.M."/>
            <person name="Yonemitsu M.A."/>
            <person name="Giersch R.M."/>
            <person name="Beal B.F."/>
            <person name="Arriagada G."/>
            <person name="Davis B.W."/>
            <person name="Ostrander E.A."/>
            <person name="Goff S.P."/>
            <person name="Metzger M.J."/>
        </authorList>
    </citation>
    <scope>NUCLEOTIDE SEQUENCE</scope>
    <source>
        <strain evidence="8">MELC-2E11</strain>
        <tissue evidence="8">Siphon/mantle</tissue>
    </source>
</reference>
<dbReference type="Proteomes" id="UP001164746">
    <property type="component" value="Chromosome 14"/>
</dbReference>
<feature type="transmembrane region" description="Helical" evidence="7">
    <location>
        <begin position="226"/>
        <end position="251"/>
    </location>
</feature>
<accession>A0ABY7G6M2</accession>
<evidence type="ECO:0000256" key="1">
    <source>
        <dbReference type="ARBA" id="ARBA00004141"/>
    </source>
</evidence>
<keyword evidence="4 7" id="KW-1133">Transmembrane helix</keyword>
<keyword evidence="9" id="KW-1185">Reference proteome</keyword>
<keyword evidence="3 7" id="KW-0812">Transmembrane</keyword>
<organism evidence="8 9">
    <name type="scientific">Mya arenaria</name>
    <name type="common">Soft-shell clam</name>
    <dbReference type="NCBI Taxonomy" id="6604"/>
    <lineage>
        <taxon>Eukaryota</taxon>
        <taxon>Metazoa</taxon>
        <taxon>Spiralia</taxon>
        <taxon>Lophotrochozoa</taxon>
        <taxon>Mollusca</taxon>
        <taxon>Bivalvia</taxon>
        <taxon>Autobranchia</taxon>
        <taxon>Heteroconchia</taxon>
        <taxon>Euheterodonta</taxon>
        <taxon>Imparidentia</taxon>
        <taxon>Neoheterodontei</taxon>
        <taxon>Myida</taxon>
        <taxon>Myoidea</taxon>
        <taxon>Myidae</taxon>
        <taxon>Mya</taxon>
    </lineage>
</organism>
<sequence>MSKQLPYLFESQMDLSSVGGAGSGAGNHSAVDANMSLGMAPGGNITTTGADFPPAVIQTEICQWILYEDIKETRVRVWDLIILIPNALFLMFLLWTMKPAISRLRQLSSPIVTAFFTLVFMVSVISVLRCVVAMTVNASVITGDITDKVIWLVLRFFLLATEISVVIFGLAFGHLDSQTSIRRVLLVTFFFAFIYSCVQGGLEFGYPDPKFHVNSKNYDIFAHGGMIFWMTSSIFFFIRAFYVYVLVLACLDVTQAVGSSLLYADILNGMSEGLGVPQYKYQEDEGGEEDIVSLPYNTPHEPHFPEADNASFDSTHFDRGSATPGSLTPGSINADIFGPTQSYQNP</sequence>
<feature type="transmembrane region" description="Helical" evidence="7">
    <location>
        <begin position="184"/>
        <end position="206"/>
    </location>
</feature>